<comment type="caution">
    <text evidence="1">The sequence shown here is derived from an EMBL/GenBank/DDBJ whole genome shotgun (WGS) entry which is preliminary data.</text>
</comment>
<organism evidence="1 2">
    <name type="scientific">Macrosiphum euphorbiae</name>
    <name type="common">potato aphid</name>
    <dbReference type="NCBI Taxonomy" id="13131"/>
    <lineage>
        <taxon>Eukaryota</taxon>
        <taxon>Metazoa</taxon>
        <taxon>Ecdysozoa</taxon>
        <taxon>Arthropoda</taxon>
        <taxon>Hexapoda</taxon>
        <taxon>Insecta</taxon>
        <taxon>Pterygota</taxon>
        <taxon>Neoptera</taxon>
        <taxon>Paraneoptera</taxon>
        <taxon>Hemiptera</taxon>
        <taxon>Sternorrhyncha</taxon>
        <taxon>Aphidomorpha</taxon>
        <taxon>Aphidoidea</taxon>
        <taxon>Aphididae</taxon>
        <taxon>Macrosiphini</taxon>
        <taxon>Macrosiphum</taxon>
    </lineage>
</organism>
<proteinExistence type="predicted"/>
<reference evidence="1 2" key="1">
    <citation type="submission" date="2023-01" db="EMBL/GenBank/DDBJ databases">
        <authorList>
            <person name="Whitehead M."/>
        </authorList>
    </citation>
    <scope>NUCLEOTIDE SEQUENCE [LARGE SCALE GENOMIC DNA]</scope>
</reference>
<dbReference type="Proteomes" id="UP001160148">
    <property type="component" value="Unassembled WGS sequence"/>
</dbReference>
<name>A0AAV0WKU0_9HEMI</name>
<sequence>MFFDFSEYTKPLFKKLVKSVEDQKFSVMAYRCMVYKKEGLFCSIYGNSVGFEEFHSEKKSAILKFPEENLPLLHPEILKIKEAKFRDVQDLAAKYVPPHNLWFYNNLVVEAE</sequence>
<gene>
    <name evidence="1" type="ORF">MEUPH1_LOCUS12317</name>
</gene>
<evidence type="ECO:0000313" key="2">
    <source>
        <dbReference type="Proteomes" id="UP001160148"/>
    </source>
</evidence>
<accession>A0AAV0WKU0</accession>
<protein>
    <submittedName>
        <fullName evidence="1">Uncharacterized protein</fullName>
    </submittedName>
</protein>
<dbReference type="EMBL" id="CARXXK010000002">
    <property type="protein sequence ID" value="CAI6356599.1"/>
    <property type="molecule type" value="Genomic_DNA"/>
</dbReference>
<evidence type="ECO:0000313" key="1">
    <source>
        <dbReference type="EMBL" id="CAI6356599.1"/>
    </source>
</evidence>
<keyword evidence="2" id="KW-1185">Reference proteome</keyword>
<dbReference type="AlphaFoldDB" id="A0AAV0WKU0"/>